<dbReference type="InterPro" id="IPR011330">
    <property type="entry name" value="Glyco_hydro/deAcase_b/a-brl"/>
</dbReference>
<protein>
    <recommendedName>
        <fullName evidence="2">Glycoside hydrolase family 57 N-terminal domain-containing protein</fullName>
    </recommendedName>
</protein>
<dbReference type="EMBL" id="BARU01013608">
    <property type="protein sequence ID" value="GAH38814.1"/>
    <property type="molecule type" value="Genomic_DNA"/>
</dbReference>
<reference evidence="1" key="1">
    <citation type="journal article" date="2014" name="Front. Microbiol.">
        <title>High frequency of phylogenetically diverse reductive dehalogenase-homologous genes in deep subseafloor sedimentary metagenomes.</title>
        <authorList>
            <person name="Kawai M."/>
            <person name="Futagami T."/>
            <person name="Toyoda A."/>
            <person name="Takaki Y."/>
            <person name="Nishi S."/>
            <person name="Hori S."/>
            <person name="Arai W."/>
            <person name="Tsubouchi T."/>
            <person name="Morono Y."/>
            <person name="Uchiyama I."/>
            <person name="Ito T."/>
            <person name="Fujiyama A."/>
            <person name="Inagaki F."/>
            <person name="Takami H."/>
        </authorList>
    </citation>
    <scope>NUCLEOTIDE SEQUENCE</scope>
    <source>
        <strain evidence="1">Expedition CK06-06</strain>
    </source>
</reference>
<proteinExistence type="predicted"/>
<comment type="caution">
    <text evidence="1">The sequence shown here is derived from an EMBL/GenBank/DDBJ whole genome shotgun (WGS) entry which is preliminary data.</text>
</comment>
<name>X1GB47_9ZZZZ</name>
<dbReference type="GO" id="GO:0005975">
    <property type="term" value="P:carbohydrate metabolic process"/>
    <property type="evidence" value="ECO:0007669"/>
    <property type="project" value="InterPro"/>
</dbReference>
<dbReference type="Gene3D" id="3.20.110.20">
    <property type="match status" value="1"/>
</dbReference>
<gene>
    <name evidence="1" type="ORF">S03H2_24481</name>
</gene>
<organism evidence="1">
    <name type="scientific">marine sediment metagenome</name>
    <dbReference type="NCBI Taxonomy" id="412755"/>
    <lineage>
        <taxon>unclassified sequences</taxon>
        <taxon>metagenomes</taxon>
        <taxon>ecological metagenomes</taxon>
    </lineage>
</organism>
<evidence type="ECO:0000313" key="1">
    <source>
        <dbReference type="EMBL" id="GAH38814.1"/>
    </source>
</evidence>
<evidence type="ECO:0008006" key="2">
    <source>
        <dbReference type="Google" id="ProtNLM"/>
    </source>
</evidence>
<accession>X1GB47</accession>
<dbReference type="SUPFAM" id="SSF88713">
    <property type="entry name" value="Glycoside hydrolase/deacetylase"/>
    <property type="match status" value="1"/>
</dbReference>
<dbReference type="AlphaFoldDB" id="X1GB47"/>
<sequence length="66" mass="8135">MSKKEIYLPIVFHFHQPVDQKGFVYEDVYLKSYKPLIESIFNHEEIKFTLHFSGNLLKWFLKMVWR</sequence>